<sequence length="504" mass="57596">MSIKFLWLAGLVLVAGIRITTTPHDLSLNCYSEIVDIICASFGQQSAHEMAQLIKDPEQVFKQHYEAIQETPSRIEMLKLLIGKPGLESLFRVEKQVFNPIITQWILVDGHVSEPFSSNRVGPHLRSLFRNPTLRERIVEHILAQEAGTMESYEWLEAYLEIAEPDQITSVFEQLQHVMSPVLLLKFFNEFSTGWSLLQSYLEEGGLVRYMNATLVWKMFRGTAEEMWALEALIEDHSPNGEMVSTLHALCQMLQRSRKDVSYVTVRDAIEELNGLRGSLPDTTAIDGSILVLLAEISDCILPEDKGKLFQRAFEITQPARMPTFLVRRCIDVLRRQGYNVSELLEGLPRDKWPIELLSLEERRLLWLQHVPMGLPPADLVASMSYYTLIDSLWDGLIPTGPFSDLAVSQLDTQRFPHGLTARGFRDMLIALPYLVATRQRTTKLGGLFLVNSWDRLLSHARTEMSHEPRSYELDLWQQIINVSFLKYFFTPKEICTLVSGNDT</sequence>
<protein>
    <submittedName>
        <fullName evidence="2">Uncharacterized protein</fullName>
    </submittedName>
</protein>
<dbReference type="AlphaFoldDB" id="A0A2H9TFQ2"/>
<gene>
    <name evidence="2" type="ORF">PSACC_03568</name>
</gene>
<organism evidence="2 3">
    <name type="scientific">Paramicrosporidium saccamoebae</name>
    <dbReference type="NCBI Taxonomy" id="1246581"/>
    <lineage>
        <taxon>Eukaryota</taxon>
        <taxon>Fungi</taxon>
        <taxon>Fungi incertae sedis</taxon>
        <taxon>Cryptomycota</taxon>
        <taxon>Cryptomycota incertae sedis</taxon>
        <taxon>Paramicrosporidium</taxon>
    </lineage>
</organism>
<name>A0A2H9TFQ2_9FUNG</name>
<evidence type="ECO:0000313" key="3">
    <source>
        <dbReference type="Proteomes" id="UP000240830"/>
    </source>
</evidence>
<dbReference type="EMBL" id="MTSL01000213">
    <property type="protein sequence ID" value="PJF16604.1"/>
    <property type="molecule type" value="Genomic_DNA"/>
</dbReference>
<keyword evidence="3" id="KW-1185">Reference proteome</keyword>
<accession>A0A2H9TFQ2</accession>
<comment type="caution">
    <text evidence="2">The sequence shown here is derived from an EMBL/GenBank/DDBJ whole genome shotgun (WGS) entry which is preliminary data.</text>
</comment>
<proteinExistence type="predicted"/>
<dbReference type="Proteomes" id="UP000240830">
    <property type="component" value="Unassembled WGS sequence"/>
</dbReference>
<keyword evidence="1" id="KW-0732">Signal</keyword>
<feature type="chain" id="PRO_5014130489" evidence="1">
    <location>
        <begin position="17"/>
        <end position="504"/>
    </location>
</feature>
<feature type="signal peptide" evidence="1">
    <location>
        <begin position="1"/>
        <end position="16"/>
    </location>
</feature>
<evidence type="ECO:0000313" key="2">
    <source>
        <dbReference type="EMBL" id="PJF16604.1"/>
    </source>
</evidence>
<reference evidence="2 3" key="1">
    <citation type="submission" date="2016-10" db="EMBL/GenBank/DDBJ databases">
        <title>The genome of Paramicrosporidium saccamoebae is the missing link in understanding Cryptomycota and Microsporidia evolution.</title>
        <authorList>
            <person name="Quandt C.A."/>
            <person name="Beaudet D."/>
            <person name="Corsaro D."/>
            <person name="Michel R."/>
            <person name="Corradi N."/>
            <person name="James T."/>
        </authorList>
    </citation>
    <scope>NUCLEOTIDE SEQUENCE [LARGE SCALE GENOMIC DNA]</scope>
    <source>
        <strain evidence="2 3">KSL3</strain>
    </source>
</reference>
<evidence type="ECO:0000256" key="1">
    <source>
        <dbReference type="SAM" id="SignalP"/>
    </source>
</evidence>